<dbReference type="OrthoDB" id="6386497at2"/>
<dbReference type="SUPFAM" id="SSF47413">
    <property type="entry name" value="lambda repressor-like DNA-binding domains"/>
    <property type="match status" value="1"/>
</dbReference>
<protein>
    <submittedName>
        <fullName evidence="2">Helix-turn-helix</fullName>
    </submittedName>
</protein>
<dbReference type="GO" id="GO:0003677">
    <property type="term" value="F:DNA binding"/>
    <property type="evidence" value="ECO:0007669"/>
    <property type="project" value="InterPro"/>
</dbReference>
<name>A0A1H6BTH3_9RHOB</name>
<dbReference type="SMART" id="SM00530">
    <property type="entry name" value="HTH_XRE"/>
    <property type="match status" value="1"/>
</dbReference>
<evidence type="ECO:0000313" key="2">
    <source>
        <dbReference type="EMBL" id="SEG63737.1"/>
    </source>
</evidence>
<gene>
    <name evidence="2" type="ORF">SAMN04488045_3741</name>
</gene>
<evidence type="ECO:0000259" key="1">
    <source>
        <dbReference type="PROSITE" id="PS50943"/>
    </source>
</evidence>
<dbReference type="AlphaFoldDB" id="A0A1H6BTH3"/>
<dbReference type="CDD" id="cd00093">
    <property type="entry name" value="HTH_XRE"/>
    <property type="match status" value="1"/>
</dbReference>
<dbReference type="PROSITE" id="PS50943">
    <property type="entry name" value="HTH_CROC1"/>
    <property type="match status" value="1"/>
</dbReference>
<keyword evidence="3" id="KW-1185">Reference proteome</keyword>
<organism evidence="2 3">
    <name type="scientific">Thalassococcus halodurans</name>
    <dbReference type="NCBI Taxonomy" id="373675"/>
    <lineage>
        <taxon>Bacteria</taxon>
        <taxon>Pseudomonadati</taxon>
        <taxon>Pseudomonadota</taxon>
        <taxon>Alphaproteobacteria</taxon>
        <taxon>Rhodobacterales</taxon>
        <taxon>Roseobacteraceae</taxon>
        <taxon>Thalassococcus</taxon>
    </lineage>
</organism>
<dbReference type="Proteomes" id="UP000236752">
    <property type="component" value="Unassembled WGS sequence"/>
</dbReference>
<dbReference type="RefSeq" id="WP_008335637.1">
    <property type="nucleotide sequence ID" value="NZ_FNUZ01000009.1"/>
</dbReference>
<dbReference type="Pfam" id="PF01381">
    <property type="entry name" value="HTH_3"/>
    <property type="match status" value="1"/>
</dbReference>
<reference evidence="2 3" key="1">
    <citation type="submission" date="2016-10" db="EMBL/GenBank/DDBJ databases">
        <authorList>
            <person name="de Groot N.N."/>
        </authorList>
    </citation>
    <scope>NUCLEOTIDE SEQUENCE [LARGE SCALE GENOMIC DNA]</scope>
    <source>
        <strain evidence="2 3">DSM 26915</strain>
    </source>
</reference>
<dbReference type="InterPro" id="IPR010982">
    <property type="entry name" value="Lambda_DNA-bd_dom_sf"/>
</dbReference>
<dbReference type="Gene3D" id="1.10.260.40">
    <property type="entry name" value="lambda repressor-like DNA-binding domains"/>
    <property type="match status" value="1"/>
</dbReference>
<accession>A0A1H6BTH3</accession>
<dbReference type="EMBL" id="FNUZ01000009">
    <property type="protein sequence ID" value="SEG63737.1"/>
    <property type="molecule type" value="Genomic_DNA"/>
</dbReference>
<evidence type="ECO:0000313" key="3">
    <source>
        <dbReference type="Proteomes" id="UP000236752"/>
    </source>
</evidence>
<sequence>MSYAIEHIAESLKAARERKGISQRALSAKAGVPQSHISKIENGAVDLRLSSLVELARVLDLELTLVPRKKLPAVRAIIRGDDDGHRDVQSARKATNLLQRLDDQIAALPSETLSEIVVQELQRRARELMHFKLSADDVVQLQEASAAMQEFLSDPRNLEAVEQAQSQLRMLRNALAHGAGVSAPSLPRPAYRLDGDDHG</sequence>
<feature type="domain" description="HTH cro/C1-type" evidence="1">
    <location>
        <begin position="12"/>
        <end position="66"/>
    </location>
</feature>
<proteinExistence type="predicted"/>
<dbReference type="InterPro" id="IPR001387">
    <property type="entry name" value="Cro/C1-type_HTH"/>
</dbReference>